<feature type="chain" id="PRO_5013614228" evidence="1">
    <location>
        <begin position="18"/>
        <end position="112"/>
    </location>
</feature>
<proteinExistence type="predicted"/>
<keyword evidence="3" id="KW-1185">Reference proteome</keyword>
<feature type="signal peptide" evidence="1">
    <location>
        <begin position="1"/>
        <end position="17"/>
    </location>
</feature>
<dbReference type="Gene3D" id="2.115.10.20">
    <property type="entry name" value="Glycosyl hydrolase domain, family 43"/>
    <property type="match status" value="1"/>
</dbReference>
<evidence type="ECO:0000256" key="1">
    <source>
        <dbReference type="SAM" id="SignalP"/>
    </source>
</evidence>
<gene>
    <name evidence="2" type="ORF">GSI_07201</name>
</gene>
<keyword evidence="1" id="KW-0732">Signal</keyword>
<dbReference type="InterPro" id="IPR023296">
    <property type="entry name" value="Glyco_hydro_beta-prop_sf"/>
</dbReference>
<accession>A0A2G8S9T1</accession>
<evidence type="ECO:0000313" key="2">
    <source>
        <dbReference type="EMBL" id="PIL30501.1"/>
    </source>
</evidence>
<evidence type="ECO:0000313" key="3">
    <source>
        <dbReference type="Proteomes" id="UP000230002"/>
    </source>
</evidence>
<name>A0A2G8S9T1_9APHY</name>
<organism evidence="2 3">
    <name type="scientific">Ganoderma sinense ZZ0214-1</name>
    <dbReference type="NCBI Taxonomy" id="1077348"/>
    <lineage>
        <taxon>Eukaryota</taxon>
        <taxon>Fungi</taxon>
        <taxon>Dikarya</taxon>
        <taxon>Basidiomycota</taxon>
        <taxon>Agaricomycotina</taxon>
        <taxon>Agaricomycetes</taxon>
        <taxon>Polyporales</taxon>
        <taxon>Polyporaceae</taxon>
        <taxon>Ganoderma</taxon>
    </lineage>
</organism>
<dbReference type="AlphaFoldDB" id="A0A2G8S9T1"/>
<reference evidence="2 3" key="1">
    <citation type="journal article" date="2015" name="Sci. Rep.">
        <title>Chromosome-level genome map provides insights into diverse defense mechanisms in the medicinal fungus Ganoderma sinense.</title>
        <authorList>
            <person name="Zhu Y."/>
            <person name="Xu J."/>
            <person name="Sun C."/>
            <person name="Zhou S."/>
            <person name="Xu H."/>
            <person name="Nelson D.R."/>
            <person name="Qian J."/>
            <person name="Song J."/>
            <person name="Luo H."/>
            <person name="Xiang L."/>
            <person name="Li Y."/>
            <person name="Xu Z."/>
            <person name="Ji A."/>
            <person name="Wang L."/>
            <person name="Lu S."/>
            <person name="Hayward A."/>
            <person name="Sun W."/>
            <person name="Li X."/>
            <person name="Schwartz D.C."/>
            <person name="Wang Y."/>
            <person name="Chen S."/>
        </authorList>
    </citation>
    <scope>NUCLEOTIDE SEQUENCE [LARGE SCALE GENOMIC DNA]</scope>
    <source>
        <strain evidence="2 3">ZZ0214-1</strain>
    </source>
</reference>
<protein>
    <submittedName>
        <fullName evidence="2">Uncharacterized protein</fullName>
    </submittedName>
</protein>
<sequence>MKYLLGALFSLVTLALSFPNPLPGSSSNIIVRDPAIWYNANSKKYFVFSIGGLIKIFTSESLKGPTMENGMWDDLRQVISSKDGDRYNAIDPNLIDADGLKLAFGSYNDWIF</sequence>
<dbReference type="EMBL" id="AYKW01000014">
    <property type="protein sequence ID" value="PIL30501.1"/>
    <property type="molecule type" value="Genomic_DNA"/>
</dbReference>
<comment type="caution">
    <text evidence="2">The sequence shown here is derived from an EMBL/GenBank/DDBJ whole genome shotgun (WGS) entry which is preliminary data.</text>
</comment>
<dbReference type="Proteomes" id="UP000230002">
    <property type="component" value="Unassembled WGS sequence"/>
</dbReference>
<dbReference type="STRING" id="1077348.A0A2G8S9T1"/>
<dbReference type="SUPFAM" id="SSF75005">
    <property type="entry name" value="Arabinanase/levansucrase/invertase"/>
    <property type="match status" value="1"/>
</dbReference>